<name>A0A3N6QR09_BRACR</name>
<evidence type="ECO:0000313" key="3">
    <source>
        <dbReference type="Proteomes" id="UP000712281"/>
    </source>
</evidence>
<feature type="region of interest" description="Disordered" evidence="1">
    <location>
        <begin position="1"/>
        <end position="77"/>
    </location>
</feature>
<evidence type="ECO:0000256" key="1">
    <source>
        <dbReference type="SAM" id="MobiDB-lite"/>
    </source>
</evidence>
<comment type="caution">
    <text evidence="2">The sequence shown here is derived from an EMBL/GenBank/DDBJ whole genome shotgun (WGS) entry which is preliminary data.</text>
</comment>
<protein>
    <submittedName>
        <fullName evidence="2">Uncharacterized protein</fullName>
    </submittedName>
</protein>
<accession>A0A3N6QR09</accession>
<dbReference type="Proteomes" id="UP000712281">
    <property type="component" value="Unassembled WGS sequence"/>
</dbReference>
<reference evidence="2" key="1">
    <citation type="submission" date="2019-12" db="EMBL/GenBank/DDBJ databases">
        <title>Genome sequencing and annotation of Brassica cretica.</title>
        <authorList>
            <person name="Studholme D.J."/>
            <person name="Sarris P.F."/>
        </authorList>
    </citation>
    <scope>NUCLEOTIDE SEQUENCE</scope>
    <source>
        <strain evidence="2">PFS-001/15</strain>
        <tissue evidence="2">Leaf</tissue>
    </source>
</reference>
<dbReference type="EMBL" id="QGKW02002228">
    <property type="protein sequence ID" value="KAF2536088.1"/>
    <property type="molecule type" value="Genomic_DNA"/>
</dbReference>
<dbReference type="AlphaFoldDB" id="A0A3N6QR09"/>
<evidence type="ECO:0000313" key="2">
    <source>
        <dbReference type="EMBL" id="KAF2536088.1"/>
    </source>
</evidence>
<sequence length="77" mass="8641">MTSYPKRSRTPEENRRSARSSNRVASNSGRDQSRAFLGVPDPKGKAQRALQATGAERREAQLARIGEFYPPRREPSP</sequence>
<organism evidence="2 3">
    <name type="scientific">Brassica cretica</name>
    <name type="common">Mustard</name>
    <dbReference type="NCBI Taxonomy" id="69181"/>
    <lineage>
        <taxon>Eukaryota</taxon>
        <taxon>Viridiplantae</taxon>
        <taxon>Streptophyta</taxon>
        <taxon>Embryophyta</taxon>
        <taxon>Tracheophyta</taxon>
        <taxon>Spermatophyta</taxon>
        <taxon>Magnoliopsida</taxon>
        <taxon>eudicotyledons</taxon>
        <taxon>Gunneridae</taxon>
        <taxon>Pentapetalae</taxon>
        <taxon>rosids</taxon>
        <taxon>malvids</taxon>
        <taxon>Brassicales</taxon>
        <taxon>Brassicaceae</taxon>
        <taxon>Brassiceae</taxon>
        <taxon>Brassica</taxon>
    </lineage>
</organism>
<feature type="compositionally biased region" description="Low complexity" evidence="1">
    <location>
        <begin position="19"/>
        <end position="30"/>
    </location>
</feature>
<proteinExistence type="predicted"/>
<gene>
    <name evidence="2" type="ORF">F2Q68_00020627</name>
</gene>